<dbReference type="AlphaFoldDB" id="A0A497JGV5"/>
<reference evidence="1 2" key="1">
    <citation type="submission" date="2018-06" db="EMBL/GenBank/DDBJ databases">
        <title>Extensive metabolic versatility and redundancy in microbially diverse, dynamic hydrothermal sediments.</title>
        <authorList>
            <person name="Dombrowski N."/>
            <person name="Teske A."/>
            <person name="Baker B.J."/>
        </authorList>
    </citation>
    <scope>NUCLEOTIDE SEQUENCE [LARGE SCALE GENOMIC DNA]</scope>
    <source>
        <strain evidence="1">B51_G17</strain>
    </source>
</reference>
<sequence>MKRLKRAIRALKLTEAHKGKKASSFRSKLFPEFSIFHIKDKIIAYRGLPGWEIGITFPTMRGESCLQRLPLKEEPKAKRDVKKLTVTRGEIIKQYVLKSRENPEKEIVAHKKVENFVEELFRNGKLPYFCVPKMLGFEINLSRNRGTLIIEPIAGIPLSRIDLKGVSIEECVDLLRTPIRLMAVMHKGIKKGGKRVWLRLNDPRFKNIIVHEEFFAGKTPKIFFIDFEKANLRSSQKRFDYGELHDLLVFLGDFGFMFGLRVGKSSILKTSKEHIQKAVEIVKRLLEEYFMHRFDIKRINREKMRENVREIVDYIRKTYGRIEEMENITVKMAALLLKKLEY</sequence>
<dbReference type="Proteomes" id="UP000278031">
    <property type="component" value="Unassembled WGS sequence"/>
</dbReference>
<dbReference type="EMBL" id="QMWP01000073">
    <property type="protein sequence ID" value="RLG70231.1"/>
    <property type="molecule type" value="Genomic_DNA"/>
</dbReference>
<organism evidence="1 2">
    <name type="scientific">Candidatus Iainarchaeum sp</name>
    <dbReference type="NCBI Taxonomy" id="3101447"/>
    <lineage>
        <taxon>Archaea</taxon>
        <taxon>Candidatus Iainarchaeota</taxon>
        <taxon>Candidatus Iainarchaeia</taxon>
        <taxon>Candidatus Iainarchaeales</taxon>
        <taxon>Candidatus Iainarchaeaceae</taxon>
        <taxon>Candidatus Iainarchaeum</taxon>
    </lineage>
</organism>
<comment type="caution">
    <text evidence="1">The sequence shown here is derived from an EMBL/GenBank/DDBJ whole genome shotgun (WGS) entry which is preliminary data.</text>
</comment>
<gene>
    <name evidence="1" type="ORF">DRO04_02150</name>
</gene>
<evidence type="ECO:0000313" key="1">
    <source>
        <dbReference type="EMBL" id="RLG70231.1"/>
    </source>
</evidence>
<evidence type="ECO:0008006" key="3">
    <source>
        <dbReference type="Google" id="ProtNLM"/>
    </source>
</evidence>
<proteinExistence type="predicted"/>
<evidence type="ECO:0000313" key="2">
    <source>
        <dbReference type="Proteomes" id="UP000278031"/>
    </source>
</evidence>
<name>A0A497JGV5_9ARCH</name>
<protein>
    <recommendedName>
        <fullName evidence="3">Protein kinase domain-containing protein</fullName>
    </recommendedName>
</protein>
<accession>A0A497JGV5</accession>